<dbReference type="Gene3D" id="2.40.100.20">
    <property type="match status" value="1"/>
</dbReference>
<dbReference type="RefSeq" id="WP_377315890.1">
    <property type="nucleotide sequence ID" value="NZ_JBHUIY010000015.1"/>
</dbReference>
<reference evidence="3" key="1">
    <citation type="journal article" date="2019" name="Int. J. Syst. Evol. Microbiol.">
        <title>The Global Catalogue of Microorganisms (GCM) 10K type strain sequencing project: providing services to taxonomists for standard genome sequencing and annotation.</title>
        <authorList>
            <consortium name="The Broad Institute Genomics Platform"/>
            <consortium name="The Broad Institute Genome Sequencing Center for Infectious Disease"/>
            <person name="Wu L."/>
            <person name="Ma J."/>
        </authorList>
    </citation>
    <scope>NUCLEOTIDE SEQUENCE [LARGE SCALE GENOMIC DNA]</scope>
    <source>
        <strain evidence="3">KCTC 15012</strain>
    </source>
</reference>
<dbReference type="Pfam" id="PF04126">
    <property type="entry name" value="Cyclophil_like"/>
    <property type="match status" value="1"/>
</dbReference>
<dbReference type="Proteomes" id="UP001597296">
    <property type="component" value="Unassembled WGS sequence"/>
</dbReference>
<proteinExistence type="predicted"/>
<gene>
    <name evidence="2" type="ORF">ACFSNB_09250</name>
</gene>
<dbReference type="InterPro" id="IPR025658">
    <property type="entry name" value="Cyclophilin_TM1367"/>
</dbReference>
<evidence type="ECO:0000313" key="2">
    <source>
        <dbReference type="EMBL" id="MFD2233991.1"/>
    </source>
</evidence>
<keyword evidence="3" id="KW-1185">Reference proteome</keyword>
<name>A0ABW5CCL7_9PROT</name>
<dbReference type="SUPFAM" id="SSF50891">
    <property type="entry name" value="Cyclophilin-like"/>
    <property type="match status" value="1"/>
</dbReference>
<sequence>MAKVKISVGRIVLHVDLYATPTAQAVLAAAPFESRVTLWPGEIYFQAPLRAGREDDAREVVEPGEIAFRPEGEVIIIGYGPTPCSEAEEIRFASRANVWGRSGDDLTRLAALEGGELVRVEPVVEVEPA</sequence>
<dbReference type="EMBL" id="JBHUIY010000015">
    <property type="protein sequence ID" value="MFD2233991.1"/>
    <property type="molecule type" value="Genomic_DNA"/>
</dbReference>
<evidence type="ECO:0000259" key="1">
    <source>
        <dbReference type="Pfam" id="PF04126"/>
    </source>
</evidence>
<feature type="domain" description="Cyclophilin TM1367-like" evidence="1">
    <location>
        <begin position="3"/>
        <end position="121"/>
    </location>
</feature>
<comment type="caution">
    <text evidence="2">The sequence shown here is derived from an EMBL/GenBank/DDBJ whole genome shotgun (WGS) entry which is preliminary data.</text>
</comment>
<evidence type="ECO:0000313" key="3">
    <source>
        <dbReference type="Proteomes" id="UP001597296"/>
    </source>
</evidence>
<accession>A0ABW5CCL7</accession>
<protein>
    <submittedName>
        <fullName evidence="2">Cyclophilin-like family protein</fullName>
    </submittedName>
</protein>
<organism evidence="2 3">
    <name type="scientific">Phaeospirillum tilakii</name>
    <dbReference type="NCBI Taxonomy" id="741673"/>
    <lineage>
        <taxon>Bacteria</taxon>
        <taxon>Pseudomonadati</taxon>
        <taxon>Pseudomonadota</taxon>
        <taxon>Alphaproteobacteria</taxon>
        <taxon>Rhodospirillales</taxon>
        <taxon>Rhodospirillaceae</taxon>
        <taxon>Phaeospirillum</taxon>
    </lineage>
</organism>
<dbReference type="InterPro" id="IPR029000">
    <property type="entry name" value="Cyclophilin-like_dom_sf"/>
</dbReference>